<gene>
    <name evidence="1" type="ORF">QBC42DRAFT_143432</name>
</gene>
<accession>A0AAV9HT94</accession>
<name>A0AAV9HT94_9PEZI</name>
<proteinExistence type="predicted"/>
<evidence type="ECO:0000313" key="2">
    <source>
        <dbReference type="Proteomes" id="UP001321749"/>
    </source>
</evidence>
<reference evidence="1" key="1">
    <citation type="journal article" date="2023" name="Mol. Phylogenet. Evol.">
        <title>Genome-scale phylogeny and comparative genomics of the fungal order Sordariales.</title>
        <authorList>
            <person name="Hensen N."/>
            <person name="Bonometti L."/>
            <person name="Westerberg I."/>
            <person name="Brannstrom I.O."/>
            <person name="Guillou S."/>
            <person name="Cros-Aarteil S."/>
            <person name="Calhoun S."/>
            <person name="Haridas S."/>
            <person name="Kuo A."/>
            <person name="Mondo S."/>
            <person name="Pangilinan J."/>
            <person name="Riley R."/>
            <person name="LaButti K."/>
            <person name="Andreopoulos B."/>
            <person name="Lipzen A."/>
            <person name="Chen C."/>
            <person name="Yan M."/>
            <person name="Daum C."/>
            <person name="Ng V."/>
            <person name="Clum A."/>
            <person name="Steindorff A."/>
            <person name="Ohm R.A."/>
            <person name="Martin F."/>
            <person name="Silar P."/>
            <person name="Natvig D.O."/>
            <person name="Lalanne C."/>
            <person name="Gautier V."/>
            <person name="Ament-Velasquez S.L."/>
            <person name="Kruys A."/>
            <person name="Hutchinson M.I."/>
            <person name="Powell A.J."/>
            <person name="Barry K."/>
            <person name="Miller A.N."/>
            <person name="Grigoriev I.V."/>
            <person name="Debuchy R."/>
            <person name="Gladieux P."/>
            <person name="Hiltunen Thoren M."/>
            <person name="Johannesson H."/>
        </authorList>
    </citation>
    <scope>NUCLEOTIDE SEQUENCE</scope>
    <source>
        <strain evidence="1">PSN324</strain>
    </source>
</reference>
<feature type="non-terminal residue" evidence="1">
    <location>
        <position position="192"/>
    </location>
</feature>
<keyword evidence="2" id="KW-1185">Reference proteome</keyword>
<dbReference type="Proteomes" id="UP001321749">
    <property type="component" value="Unassembled WGS sequence"/>
</dbReference>
<comment type="caution">
    <text evidence="1">The sequence shown here is derived from an EMBL/GenBank/DDBJ whole genome shotgun (WGS) entry which is preliminary data.</text>
</comment>
<feature type="non-terminal residue" evidence="1">
    <location>
        <position position="1"/>
    </location>
</feature>
<dbReference type="AlphaFoldDB" id="A0AAV9HT94"/>
<dbReference type="EMBL" id="MU864975">
    <property type="protein sequence ID" value="KAK4462231.1"/>
    <property type="molecule type" value="Genomic_DNA"/>
</dbReference>
<sequence>LLSQEELRLRILTSLGRVTARFSCLAAFSQMGSVIQNEDECDYESGSTSAAVIGALYDWEEQENGGSLQVFESGPFDSTSACLQKSKITLVSDGNVWDKAEAKVLSALLDCLVNFDSSAHTARDYFVLCPPDFDSQYVLVDDHDTVTALIDLDLARTMPRFVGCARYTSLITRDRDPLMYGWPKSSESKESP</sequence>
<protein>
    <submittedName>
        <fullName evidence="1">Uncharacterized protein</fullName>
    </submittedName>
</protein>
<evidence type="ECO:0000313" key="1">
    <source>
        <dbReference type="EMBL" id="KAK4462231.1"/>
    </source>
</evidence>
<organism evidence="1 2">
    <name type="scientific">Cladorrhinum samala</name>
    <dbReference type="NCBI Taxonomy" id="585594"/>
    <lineage>
        <taxon>Eukaryota</taxon>
        <taxon>Fungi</taxon>
        <taxon>Dikarya</taxon>
        <taxon>Ascomycota</taxon>
        <taxon>Pezizomycotina</taxon>
        <taxon>Sordariomycetes</taxon>
        <taxon>Sordariomycetidae</taxon>
        <taxon>Sordariales</taxon>
        <taxon>Podosporaceae</taxon>
        <taxon>Cladorrhinum</taxon>
    </lineage>
</organism>
<reference evidence="1" key="2">
    <citation type="submission" date="2023-06" db="EMBL/GenBank/DDBJ databases">
        <authorList>
            <consortium name="Lawrence Berkeley National Laboratory"/>
            <person name="Mondo S.J."/>
            <person name="Hensen N."/>
            <person name="Bonometti L."/>
            <person name="Westerberg I."/>
            <person name="Brannstrom I.O."/>
            <person name="Guillou S."/>
            <person name="Cros-Aarteil S."/>
            <person name="Calhoun S."/>
            <person name="Haridas S."/>
            <person name="Kuo A."/>
            <person name="Pangilinan J."/>
            <person name="Riley R."/>
            <person name="Labutti K."/>
            <person name="Andreopoulos B."/>
            <person name="Lipzen A."/>
            <person name="Chen C."/>
            <person name="Yanf M."/>
            <person name="Daum C."/>
            <person name="Ng V."/>
            <person name="Clum A."/>
            <person name="Steindorff A."/>
            <person name="Ohm R."/>
            <person name="Martin F."/>
            <person name="Silar P."/>
            <person name="Natvig D."/>
            <person name="Lalanne C."/>
            <person name="Gautier V."/>
            <person name="Ament-Velasquez S.L."/>
            <person name="Kruys A."/>
            <person name="Hutchinson M.I."/>
            <person name="Powell A.J."/>
            <person name="Barry K."/>
            <person name="Miller A.N."/>
            <person name="Grigoriev I.V."/>
            <person name="Debuchy R."/>
            <person name="Gladieux P."/>
            <person name="Thoren M.H."/>
            <person name="Johannesson H."/>
        </authorList>
    </citation>
    <scope>NUCLEOTIDE SEQUENCE</scope>
    <source>
        <strain evidence="1">PSN324</strain>
    </source>
</reference>